<evidence type="ECO:0000313" key="1">
    <source>
        <dbReference type="EMBL" id="CAG8589359.1"/>
    </source>
</evidence>
<dbReference type="Proteomes" id="UP000789366">
    <property type="component" value="Unassembled WGS sequence"/>
</dbReference>
<comment type="caution">
    <text evidence="1">The sequence shown here is derived from an EMBL/GenBank/DDBJ whole genome shotgun (WGS) entry which is preliminary data.</text>
</comment>
<keyword evidence="2" id="KW-1185">Reference proteome</keyword>
<name>A0ACA9MFH8_9GLOM</name>
<gene>
    <name evidence="1" type="ORF">SPELUC_LOCUS6684</name>
</gene>
<sequence>MRDYPLPCGEPEVIKDPQLIEQKLQAGVAGFLAWELKSPALIKKQQIPFLPDHNDEIKESEKAVLVAIIITPSWWRSDCIYVRGELPAKFLKEAKKYQKYKITHHQQAGFFGEDNIFIYDNQELKSFTNNPSERKKLMEEFLNKQLS</sequence>
<dbReference type="EMBL" id="CAJVPW010008088">
    <property type="protein sequence ID" value="CAG8589359.1"/>
    <property type="molecule type" value="Genomic_DNA"/>
</dbReference>
<proteinExistence type="predicted"/>
<protein>
    <submittedName>
        <fullName evidence="1">2736_t:CDS:1</fullName>
    </submittedName>
</protein>
<accession>A0ACA9MFH8</accession>
<reference evidence="1" key="1">
    <citation type="submission" date="2021-06" db="EMBL/GenBank/DDBJ databases">
        <authorList>
            <person name="Kallberg Y."/>
            <person name="Tangrot J."/>
            <person name="Rosling A."/>
        </authorList>
    </citation>
    <scope>NUCLEOTIDE SEQUENCE</scope>
    <source>
        <strain evidence="1">28 12/20/2015</strain>
    </source>
</reference>
<organism evidence="1 2">
    <name type="scientific">Cetraspora pellucida</name>
    <dbReference type="NCBI Taxonomy" id="1433469"/>
    <lineage>
        <taxon>Eukaryota</taxon>
        <taxon>Fungi</taxon>
        <taxon>Fungi incertae sedis</taxon>
        <taxon>Mucoromycota</taxon>
        <taxon>Glomeromycotina</taxon>
        <taxon>Glomeromycetes</taxon>
        <taxon>Diversisporales</taxon>
        <taxon>Gigasporaceae</taxon>
        <taxon>Cetraspora</taxon>
    </lineage>
</organism>
<evidence type="ECO:0000313" key="2">
    <source>
        <dbReference type="Proteomes" id="UP000789366"/>
    </source>
</evidence>